<proteinExistence type="predicted"/>
<dbReference type="Gene3D" id="3.40.50.1580">
    <property type="entry name" value="Nucleoside phosphorylase domain"/>
    <property type="match status" value="1"/>
</dbReference>
<evidence type="ECO:0000313" key="1">
    <source>
        <dbReference type="EMBL" id="TGK13812.1"/>
    </source>
</evidence>
<dbReference type="OrthoDB" id="341163at2"/>
<dbReference type="GO" id="GO:0003824">
    <property type="term" value="F:catalytic activity"/>
    <property type="evidence" value="ECO:0007669"/>
    <property type="project" value="InterPro"/>
</dbReference>
<gene>
    <name evidence="1" type="ORF">EHO60_00180</name>
</gene>
<dbReference type="EMBL" id="RQET01000001">
    <property type="protein sequence ID" value="TGK13812.1"/>
    <property type="molecule type" value="Genomic_DNA"/>
</dbReference>
<sequence length="212" mass="23896">MNPEWNLKDILFCGAFSGEIDRISVHADLKTLEVGVGNLNAALRLQSYLLRNPEPVPKAILFLGSAGVYPWIPRKEWEGKIGFSRTFTNYEIAYLDKKIRIPEFLSLKLECIPFSFPLPNLEFFESGTNGTGSVTIEDPSPRVLERLKTESIGLENMEVFGLAKVAQDFQIPFAALFSLTNRVGPKGSEEWKSSWRKLSERLQESLLSSLPQ</sequence>
<name>A0A4R9GJC4_9LEPT</name>
<reference evidence="1" key="1">
    <citation type="journal article" date="2019" name="PLoS Negl. Trop. Dis.">
        <title>Revisiting the worldwide diversity of Leptospira species in the environment.</title>
        <authorList>
            <person name="Vincent A.T."/>
            <person name="Schiettekatte O."/>
            <person name="Bourhy P."/>
            <person name="Veyrier F.J."/>
            <person name="Picardeau M."/>
        </authorList>
    </citation>
    <scope>NUCLEOTIDE SEQUENCE [LARGE SCALE GENOMIC DNA]</scope>
    <source>
        <strain evidence="1">SSW15</strain>
    </source>
</reference>
<dbReference type="AlphaFoldDB" id="A0A4R9GJC4"/>
<dbReference type="Proteomes" id="UP000298458">
    <property type="component" value="Unassembled WGS sequence"/>
</dbReference>
<dbReference type="RefSeq" id="WP_135766154.1">
    <property type="nucleotide sequence ID" value="NZ_RQET01000001.1"/>
</dbReference>
<dbReference type="InterPro" id="IPR035994">
    <property type="entry name" value="Nucleoside_phosphorylase_sf"/>
</dbReference>
<evidence type="ECO:0000313" key="2">
    <source>
        <dbReference type="Proteomes" id="UP000298458"/>
    </source>
</evidence>
<keyword evidence="2" id="KW-1185">Reference proteome</keyword>
<accession>A0A4R9GJC4</accession>
<dbReference type="SUPFAM" id="SSF53167">
    <property type="entry name" value="Purine and uridine phosphorylases"/>
    <property type="match status" value="1"/>
</dbReference>
<comment type="caution">
    <text evidence="1">The sequence shown here is derived from an EMBL/GenBank/DDBJ whole genome shotgun (WGS) entry which is preliminary data.</text>
</comment>
<protein>
    <submittedName>
        <fullName evidence="1">Phosphorylase</fullName>
    </submittedName>
</protein>
<organism evidence="1 2">
    <name type="scientific">Leptospira fletcheri</name>
    <dbReference type="NCBI Taxonomy" id="2484981"/>
    <lineage>
        <taxon>Bacteria</taxon>
        <taxon>Pseudomonadati</taxon>
        <taxon>Spirochaetota</taxon>
        <taxon>Spirochaetia</taxon>
        <taxon>Leptospirales</taxon>
        <taxon>Leptospiraceae</taxon>
        <taxon>Leptospira</taxon>
    </lineage>
</organism>
<dbReference type="GO" id="GO:0009116">
    <property type="term" value="P:nucleoside metabolic process"/>
    <property type="evidence" value="ECO:0007669"/>
    <property type="project" value="InterPro"/>
</dbReference>